<protein>
    <submittedName>
        <fullName evidence="1">Uncharacterized protein</fullName>
    </submittedName>
</protein>
<reference evidence="1 2" key="1">
    <citation type="submission" date="2019-04" db="EMBL/GenBank/DDBJ databases">
        <title>Friends and foes A comparative genomics study of 23 Aspergillus species from section Flavi.</title>
        <authorList>
            <consortium name="DOE Joint Genome Institute"/>
            <person name="Kjaerbolling I."/>
            <person name="Vesth T."/>
            <person name="Frisvad J.C."/>
            <person name="Nybo J.L."/>
            <person name="Theobald S."/>
            <person name="Kildgaard S."/>
            <person name="Isbrandt T."/>
            <person name="Kuo A."/>
            <person name="Sato A."/>
            <person name="Lyhne E.K."/>
            <person name="Kogle M.E."/>
            <person name="Wiebenga A."/>
            <person name="Kun R.S."/>
            <person name="Lubbers R.J."/>
            <person name="Makela M.R."/>
            <person name="Barry K."/>
            <person name="Chovatia M."/>
            <person name="Clum A."/>
            <person name="Daum C."/>
            <person name="Haridas S."/>
            <person name="He G."/>
            <person name="LaButti K."/>
            <person name="Lipzen A."/>
            <person name="Mondo S."/>
            <person name="Riley R."/>
            <person name="Salamov A."/>
            <person name="Simmons B.A."/>
            <person name="Magnuson J.K."/>
            <person name="Henrissat B."/>
            <person name="Mortensen U.H."/>
            <person name="Larsen T.O."/>
            <person name="Devries R.P."/>
            <person name="Grigoriev I.V."/>
            <person name="Machida M."/>
            <person name="Baker S.E."/>
            <person name="Andersen M.R."/>
        </authorList>
    </citation>
    <scope>NUCLEOTIDE SEQUENCE [LARGE SCALE GENOMIC DNA]</scope>
    <source>
        <strain evidence="1 2">CBS 151.66</strain>
    </source>
</reference>
<gene>
    <name evidence="1" type="ORF">BDV29DRAFT_172022</name>
</gene>
<dbReference type="AlphaFoldDB" id="A0A5N5X4A0"/>
<dbReference type="OrthoDB" id="4479239at2759"/>
<organism evidence="1 2">
    <name type="scientific">Aspergillus leporis</name>
    <dbReference type="NCBI Taxonomy" id="41062"/>
    <lineage>
        <taxon>Eukaryota</taxon>
        <taxon>Fungi</taxon>
        <taxon>Dikarya</taxon>
        <taxon>Ascomycota</taxon>
        <taxon>Pezizomycotina</taxon>
        <taxon>Eurotiomycetes</taxon>
        <taxon>Eurotiomycetidae</taxon>
        <taxon>Eurotiales</taxon>
        <taxon>Aspergillaceae</taxon>
        <taxon>Aspergillus</taxon>
        <taxon>Aspergillus subgen. Circumdati</taxon>
    </lineage>
</organism>
<accession>A0A5N5X4A0</accession>
<evidence type="ECO:0000313" key="2">
    <source>
        <dbReference type="Proteomes" id="UP000326565"/>
    </source>
</evidence>
<dbReference type="Proteomes" id="UP000326565">
    <property type="component" value="Unassembled WGS sequence"/>
</dbReference>
<sequence>MGHRVTVRFYKQVNVNNISRLEQIDGQPSYHDTIVSEARKLVTKNLIDGDRTMSCYLYWLPIEVRCKIYEAIFVHDGSPLEIGRLVRTGIDKLAILRTSHLIYHEASIALYHSLSYRKLFIRAYGAFTVDLLTRRPTPLRCCRRFKAYDPHLENPCRNRELNWSRPLGAVVFLIGAENPKWALHRRRAFSEFITSLQMTEPLRIYSLTVITTENWNLPGFDEKNLVEALFNGAFKFLGRLKFRGFTENERSRLSQLVHGRRIPTLKIERNKTKIQGPGFSIWICKCLFSLFSILYALKHQIYYCEENIPIRINILKSKSNDKKTLFIRRFRHNGTSYLTSIQLTNCVMSRNPAS</sequence>
<proteinExistence type="predicted"/>
<name>A0A5N5X4A0_9EURO</name>
<evidence type="ECO:0000313" key="1">
    <source>
        <dbReference type="EMBL" id="KAB8075469.1"/>
    </source>
</evidence>
<keyword evidence="2" id="KW-1185">Reference proteome</keyword>
<dbReference type="EMBL" id="ML732194">
    <property type="protein sequence ID" value="KAB8075469.1"/>
    <property type="molecule type" value="Genomic_DNA"/>
</dbReference>